<dbReference type="RefSeq" id="WP_144638206.1">
    <property type="nucleotide sequence ID" value="NZ_BNAX01000020.1"/>
</dbReference>
<keyword evidence="4 7" id="KW-0418">Kinase</keyword>
<gene>
    <name evidence="7" type="ORF">FNH06_13670</name>
</gene>
<keyword evidence="3" id="KW-0808">Transferase</keyword>
<dbReference type="InterPro" id="IPR050406">
    <property type="entry name" value="FGGY_Carb_Kinase"/>
</dbReference>
<dbReference type="InterPro" id="IPR000577">
    <property type="entry name" value="Carb_kinase_FGGY"/>
</dbReference>
<keyword evidence="2" id="KW-0119">Carbohydrate metabolism</keyword>
<feature type="domain" description="Carbohydrate kinase FGGY N-terminal" evidence="5">
    <location>
        <begin position="5"/>
        <end position="244"/>
    </location>
</feature>
<comment type="similarity">
    <text evidence="1">Belongs to the FGGY kinase family.</text>
</comment>
<dbReference type="PIRSF" id="PIRSF000538">
    <property type="entry name" value="GlpK"/>
    <property type="match status" value="1"/>
</dbReference>
<dbReference type="Gene3D" id="3.30.420.40">
    <property type="match status" value="2"/>
</dbReference>
<protein>
    <submittedName>
        <fullName evidence="7">Xylulose kinase</fullName>
    </submittedName>
</protein>
<dbReference type="PANTHER" id="PTHR43095:SF5">
    <property type="entry name" value="XYLULOSE KINASE"/>
    <property type="match status" value="1"/>
</dbReference>
<dbReference type="GO" id="GO:0016301">
    <property type="term" value="F:kinase activity"/>
    <property type="evidence" value="ECO:0007669"/>
    <property type="project" value="UniProtKB-KW"/>
</dbReference>
<dbReference type="Pfam" id="PF02782">
    <property type="entry name" value="FGGY_C"/>
    <property type="match status" value="1"/>
</dbReference>
<evidence type="ECO:0000313" key="8">
    <source>
        <dbReference type="Proteomes" id="UP000318578"/>
    </source>
</evidence>
<feature type="domain" description="Carbohydrate kinase FGGY C-terminal" evidence="6">
    <location>
        <begin position="258"/>
        <end position="447"/>
    </location>
</feature>
<dbReference type="Proteomes" id="UP000318578">
    <property type="component" value="Unassembled WGS sequence"/>
</dbReference>
<dbReference type="SUPFAM" id="SSF53067">
    <property type="entry name" value="Actin-like ATPase domain"/>
    <property type="match status" value="2"/>
</dbReference>
<dbReference type="EMBL" id="VJZA01000018">
    <property type="protein sequence ID" value="TVT22431.1"/>
    <property type="molecule type" value="Genomic_DNA"/>
</dbReference>
<dbReference type="PANTHER" id="PTHR43095">
    <property type="entry name" value="SUGAR KINASE"/>
    <property type="match status" value="1"/>
</dbReference>
<evidence type="ECO:0000256" key="4">
    <source>
        <dbReference type="ARBA" id="ARBA00022777"/>
    </source>
</evidence>
<comment type="caution">
    <text evidence="7">The sequence shown here is derived from an EMBL/GenBank/DDBJ whole genome shotgun (WGS) entry which is preliminary data.</text>
</comment>
<dbReference type="AlphaFoldDB" id="A0A558ADU4"/>
<accession>A0A558ADU4</accession>
<organism evidence="7 8">
    <name type="scientific">Amycolatopsis acidiphila</name>
    <dbReference type="NCBI Taxonomy" id="715473"/>
    <lineage>
        <taxon>Bacteria</taxon>
        <taxon>Bacillati</taxon>
        <taxon>Actinomycetota</taxon>
        <taxon>Actinomycetes</taxon>
        <taxon>Pseudonocardiales</taxon>
        <taxon>Pseudonocardiaceae</taxon>
        <taxon>Amycolatopsis</taxon>
    </lineage>
</organism>
<dbReference type="GO" id="GO:0042732">
    <property type="term" value="P:D-xylose metabolic process"/>
    <property type="evidence" value="ECO:0007669"/>
    <property type="project" value="UniProtKB-KW"/>
</dbReference>
<evidence type="ECO:0000256" key="1">
    <source>
        <dbReference type="ARBA" id="ARBA00009156"/>
    </source>
</evidence>
<evidence type="ECO:0000313" key="7">
    <source>
        <dbReference type="EMBL" id="TVT22431.1"/>
    </source>
</evidence>
<sequence length="502" mass="51777">MHDRLYLGIDLGTSATKAVLVEPDGRVVARGSASHPDTRTLGVGRVDPGPWRRSVVEACAALGPARARAVAVGLAMHAPVALFLDGDGVPLGPGVGWDHPELPAHCAGADGLRTRAEAELVGNRAFPATTMAMAWPVGLRERPDLADHCVTFGFVGTWLGQFLTGRPALDPTQASYVGLMASTDGSQRWLADLAARFGVPRTLLPEIRSSLSVLGELTEPAGRLLGLPPGIPVAVGAADTAAAAYLLDLDEDGRALYTVGTTHVITTGRRAPDPMPAAISRAHVVPGRWLSHGATNGGDALALGARLLGYGSGGDAVRQMIAAAGAARPDEVEDAPVFIPHVTAERGPLWLDRPRSAVVGLLPSTGTAAAAWGMAEGVVFASRLVLEMGAADLPAPDPAAGPVLLTGNFGVDGALSQLVADLLGRPVELVVESHLPAVGAAAIAVAATQGARLPAPPVTRITPRPEWAATVARRWQRFAHQWSLTVGRPFPVAVGRDAVAAP</sequence>
<evidence type="ECO:0000259" key="5">
    <source>
        <dbReference type="Pfam" id="PF00370"/>
    </source>
</evidence>
<reference evidence="7 8" key="1">
    <citation type="submission" date="2019-07" db="EMBL/GenBank/DDBJ databases">
        <title>New species of Amycolatopsis and Streptomyces.</title>
        <authorList>
            <person name="Duangmal K."/>
            <person name="Teo W.F.A."/>
            <person name="Lipun K."/>
        </authorList>
    </citation>
    <scope>NUCLEOTIDE SEQUENCE [LARGE SCALE GENOMIC DNA]</scope>
    <source>
        <strain evidence="7 8">JCM 30562</strain>
    </source>
</reference>
<name>A0A558ADU4_9PSEU</name>
<keyword evidence="8" id="KW-1185">Reference proteome</keyword>
<dbReference type="InterPro" id="IPR018485">
    <property type="entry name" value="FGGY_C"/>
</dbReference>
<dbReference type="OrthoDB" id="9782710at2"/>
<dbReference type="InterPro" id="IPR018484">
    <property type="entry name" value="FGGY_N"/>
</dbReference>
<keyword evidence="2" id="KW-0859">Xylose metabolism</keyword>
<evidence type="ECO:0000256" key="2">
    <source>
        <dbReference type="ARBA" id="ARBA00022629"/>
    </source>
</evidence>
<evidence type="ECO:0000259" key="6">
    <source>
        <dbReference type="Pfam" id="PF02782"/>
    </source>
</evidence>
<proteinExistence type="inferred from homology"/>
<dbReference type="Pfam" id="PF00370">
    <property type="entry name" value="FGGY_N"/>
    <property type="match status" value="1"/>
</dbReference>
<dbReference type="InterPro" id="IPR043129">
    <property type="entry name" value="ATPase_NBD"/>
</dbReference>
<evidence type="ECO:0000256" key="3">
    <source>
        <dbReference type="ARBA" id="ARBA00022679"/>
    </source>
</evidence>